<dbReference type="EMBL" id="JAGXEW010000002">
    <property type="protein sequence ID" value="KAK1175229.1"/>
    <property type="molecule type" value="Genomic_DNA"/>
</dbReference>
<feature type="domain" description="MGAT4 conserved region" evidence="6">
    <location>
        <begin position="104"/>
        <end position="379"/>
    </location>
</feature>
<protein>
    <submittedName>
        <fullName evidence="8">Alpha-1,3-mannosyl-glycoprotein 4-beta-N-acetylglucosaminyltransferase B-like</fullName>
    </submittedName>
</protein>
<accession>A0AAD8LV50</accession>
<evidence type="ECO:0000259" key="6">
    <source>
        <dbReference type="Pfam" id="PF04666"/>
    </source>
</evidence>
<dbReference type="GO" id="GO:0008375">
    <property type="term" value="F:acetylglucosaminyltransferase activity"/>
    <property type="evidence" value="ECO:0007669"/>
    <property type="project" value="TreeGrafter"/>
</dbReference>
<gene>
    <name evidence="8" type="primary">mgat4b</name>
    <name evidence="8" type="ORF">AOXY_G2899</name>
</gene>
<evidence type="ECO:0000259" key="7">
    <source>
        <dbReference type="Pfam" id="PF23524"/>
    </source>
</evidence>
<dbReference type="AlphaFoldDB" id="A0AAD8LV50"/>
<keyword evidence="5" id="KW-0812">Transmembrane</keyword>
<evidence type="ECO:0000256" key="3">
    <source>
        <dbReference type="ARBA" id="ARBA00022679"/>
    </source>
</evidence>
<sequence length="536" mass="61579">MRLKNGALRLLTVIVLGTLLSFSWWYTILNVRDIGEEEEVQSQILDLQRRLQIAEAVNQRVSQELTSVLESIKHIIAEKRSATRNQTKETKKDVKITENRKHRVLNVYYYLPHLAQSENSLRPNVAVGQGRTNVSLVLGVPTVKREKQNYLMDTLNSLLYELSQEERSDCIIVVFIAETDVQYVNSLAADIKKSFPSEVQSGLLEVVSPSPGFYPNFTDLKETFGDTRERVKWRTKQNLDYSFLMLYAQDKGRFYVQLEDDIIARTGYFQTMKNVALQKTSVEWMVMEFSQLGFIGKMFSTYDLPLIVEFILMFYKDKPIDWLLDHILWVKACHPEKDAKHCDRQKSSLRIRYKPSLFQHVGTHSSLPGKIQNLKDKDFGKQILHKAHTNPSADITTSLTAYQQFSIEKAYYGENFFWALTPVSGDHITISFHPPVTVKSYLFRSGNIEHPGDKLFNTSVEVQPANKLLLENMNEGLLAKYEQTKDGYVRIGAFVNGVAEGEVPPFMEKVTAVRLFIHSNSPVWVLLSEIFIKTDL</sequence>
<feature type="coiled-coil region" evidence="4">
    <location>
        <begin position="37"/>
        <end position="64"/>
    </location>
</feature>
<evidence type="ECO:0000313" key="8">
    <source>
        <dbReference type="EMBL" id="KAK1175229.1"/>
    </source>
</evidence>
<evidence type="ECO:0000256" key="2">
    <source>
        <dbReference type="ARBA" id="ARBA00022676"/>
    </source>
</evidence>
<proteinExistence type="predicted"/>
<comment type="caution">
    <text evidence="8">The sequence shown here is derived from an EMBL/GenBank/DDBJ whole genome shotgun (WGS) entry which is preliminary data.</text>
</comment>
<dbReference type="InterPro" id="IPR057279">
    <property type="entry name" value="MGAT4"/>
</dbReference>
<organism evidence="8 9">
    <name type="scientific">Acipenser oxyrinchus oxyrinchus</name>
    <dbReference type="NCBI Taxonomy" id="40147"/>
    <lineage>
        <taxon>Eukaryota</taxon>
        <taxon>Metazoa</taxon>
        <taxon>Chordata</taxon>
        <taxon>Craniata</taxon>
        <taxon>Vertebrata</taxon>
        <taxon>Euteleostomi</taxon>
        <taxon>Actinopterygii</taxon>
        <taxon>Chondrostei</taxon>
        <taxon>Acipenseriformes</taxon>
        <taxon>Acipenseridae</taxon>
        <taxon>Acipenser</taxon>
    </lineage>
</organism>
<dbReference type="PANTHER" id="PTHR12062">
    <property type="entry name" value="N-ACETYLGLUCOSAMINYLTRANSFERASE VI"/>
    <property type="match status" value="1"/>
</dbReference>
<dbReference type="Pfam" id="PF23524">
    <property type="entry name" value="MGAT4A_C"/>
    <property type="match status" value="1"/>
</dbReference>
<dbReference type="GO" id="GO:0005795">
    <property type="term" value="C:Golgi stack"/>
    <property type="evidence" value="ECO:0007669"/>
    <property type="project" value="TreeGrafter"/>
</dbReference>
<evidence type="ECO:0000256" key="5">
    <source>
        <dbReference type="SAM" id="Phobius"/>
    </source>
</evidence>
<dbReference type="InterPro" id="IPR006759">
    <property type="entry name" value="Glyco_transf_54"/>
</dbReference>
<evidence type="ECO:0000313" key="9">
    <source>
        <dbReference type="Proteomes" id="UP001230051"/>
    </source>
</evidence>
<evidence type="ECO:0000256" key="1">
    <source>
        <dbReference type="ARBA" id="ARBA00004922"/>
    </source>
</evidence>
<keyword evidence="5" id="KW-0472">Membrane</keyword>
<dbReference type="GO" id="GO:0005783">
    <property type="term" value="C:endoplasmic reticulum"/>
    <property type="evidence" value="ECO:0007669"/>
    <property type="project" value="TreeGrafter"/>
</dbReference>
<comment type="pathway">
    <text evidence="1">Protein modification; protein glycosylation.</text>
</comment>
<dbReference type="InterPro" id="IPR056576">
    <property type="entry name" value="MGAT4_A/B/C_C"/>
</dbReference>
<feature type="domain" description="MGAT4 A/B/C C-terminal" evidence="7">
    <location>
        <begin position="393"/>
        <end position="529"/>
    </location>
</feature>
<dbReference type="Pfam" id="PF04666">
    <property type="entry name" value="MGAT4_cons"/>
    <property type="match status" value="1"/>
</dbReference>
<evidence type="ECO:0000256" key="4">
    <source>
        <dbReference type="SAM" id="Coils"/>
    </source>
</evidence>
<dbReference type="GO" id="GO:0005793">
    <property type="term" value="C:endoplasmic reticulum-Golgi intermediate compartment"/>
    <property type="evidence" value="ECO:0007669"/>
    <property type="project" value="TreeGrafter"/>
</dbReference>
<keyword evidence="9" id="KW-1185">Reference proteome</keyword>
<name>A0AAD8LV50_ACIOX</name>
<keyword evidence="4" id="KW-0175">Coiled coil</keyword>
<feature type="transmembrane region" description="Helical" evidence="5">
    <location>
        <begin position="7"/>
        <end position="26"/>
    </location>
</feature>
<dbReference type="Proteomes" id="UP001230051">
    <property type="component" value="Unassembled WGS sequence"/>
</dbReference>
<dbReference type="GO" id="GO:0006487">
    <property type="term" value="P:protein N-linked glycosylation"/>
    <property type="evidence" value="ECO:0007669"/>
    <property type="project" value="TreeGrafter"/>
</dbReference>
<keyword evidence="2" id="KW-0328">Glycosyltransferase</keyword>
<dbReference type="PANTHER" id="PTHR12062:SF27">
    <property type="entry name" value="ALPHA-1,3-MANNOSYL-GLYCOPROTEIN 4-BETA-N-ACETYLGLUCOSAMINYLTRANSFERASE B"/>
    <property type="match status" value="1"/>
</dbReference>
<reference evidence="8" key="1">
    <citation type="submission" date="2022-02" db="EMBL/GenBank/DDBJ databases">
        <title>Atlantic sturgeon de novo genome assembly.</title>
        <authorList>
            <person name="Stock M."/>
            <person name="Klopp C."/>
            <person name="Guiguen Y."/>
            <person name="Cabau C."/>
            <person name="Parinello H."/>
            <person name="Santidrian Yebra-Pimentel E."/>
            <person name="Kuhl H."/>
            <person name="Dirks R.P."/>
            <person name="Guessner J."/>
            <person name="Wuertz S."/>
            <person name="Du K."/>
            <person name="Schartl M."/>
        </authorList>
    </citation>
    <scope>NUCLEOTIDE SEQUENCE</scope>
    <source>
        <strain evidence="8">STURGEONOMICS-FGT-2020</strain>
        <tissue evidence="8">Whole blood</tissue>
    </source>
</reference>
<keyword evidence="3" id="KW-0808">Transferase</keyword>
<keyword evidence="5" id="KW-1133">Transmembrane helix</keyword>